<comment type="similarity">
    <text evidence="2">Belongs to the peptidase A24 family.</text>
</comment>
<dbReference type="EMBL" id="LAZR01018997">
    <property type="protein sequence ID" value="KKL94159.1"/>
    <property type="molecule type" value="Genomic_DNA"/>
</dbReference>
<evidence type="ECO:0000256" key="4">
    <source>
        <dbReference type="ARBA" id="ARBA00022692"/>
    </source>
</evidence>
<keyword evidence="4 7" id="KW-0812">Transmembrane</keyword>
<evidence type="ECO:0000256" key="5">
    <source>
        <dbReference type="ARBA" id="ARBA00022989"/>
    </source>
</evidence>
<evidence type="ECO:0000259" key="8">
    <source>
        <dbReference type="Pfam" id="PF01478"/>
    </source>
</evidence>
<evidence type="ECO:0000256" key="3">
    <source>
        <dbReference type="ARBA" id="ARBA00022475"/>
    </source>
</evidence>
<feature type="transmembrane region" description="Helical" evidence="7">
    <location>
        <begin position="167"/>
        <end position="185"/>
    </location>
</feature>
<dbReference type="InterPro" id="IPR000045">
    <property type="entry name" value="Prepilin_IV_endopep_pep"/>
</dbReference>
<dbReference type="PANTHER" id="PTHR30487">
    <property type="entry name" value="TYPE 4 PREPILIN-LIKE PROTEINS LEADER PEPTIDE-PROCESSING ENZYME"/>
    <property type="match status" value="1"/>
</dbReference>
<dbReference type="GO" id="GO:0004190">
    <property type="term" value="F:aspartic-type endopeptidase activity"/>
    <property type="evidence" value="ECO:0007669"/>
    <property type="project" value="InterPro"/>
</dbReference>
<dbReference type="Pfam" id="PF01478">
    <property type="entry name" value="Peptidase_A24"/>
    <property type="match status" value="1"/>
</dbReference>
<evidence type="ECO:0000256" key="6">
    <source>
        <dbReference type="ARBA" id="ARBA00023136"/>
    </source>
</evidence>
<gene>
    <name evidence="10" type="ORF">LCGC14_1867450</name>
</gene>
<feature type="transmembrane region" description="Helical" evidence="7">
    <location>
        <begin position="222"/>
        <end position="238"/>
    </location>
</feature>
<dbReference type="AlphaFoldDB" id="A0A0F9G5V8"/>
<feature type="domain" description="Prepilin peptidase A24 N-terminal" evidence="9">
    <location>
        <begin position="106"/>
        <end position="184"/>
    </location>
</feature>
<keyword evidence="5 7" id="KW-1133">Transmembrane helix</keyword>
<dbReference type="Pfam" id="PF06750">
    <property type="entry name" value="A24_N_bact"/>
    <property type="match status" value="1"/>
</dbReference>
<feature type="transmembrane region" description="Helical" evidence="7">
    <location>
        <begin position="191"/>
        <end position="210"/>
    </location>
</feature>
<comment type="subcellular location">
    <subcellularLocation>
        <location evidence="1">Cell membrane</location>
        <topology evidence="1">Multi-pass membrane protein</topology>
    </subcellularLocation>
</comment>
<feature type="transmembrane region" description="Helical" evidence="7">
    <location>
        <begin position="316"/>
        <end position="334"/>
    </location>
</feature>
<dbReference type="InterPro" id="IPR010627">
    <property type="entry name" value="Prepilin_pept_A24_N"/>
</dbReference>
<feature type="transmembrane region" description="Helical" evidence="7">
    <location>
        <begin position="277"/>
        <end position="310"/>
    </location>
</feature>
<dbReference type="GO" id="GO:0005886">
    <property type="term" value="C:plasma membrane"/>
    <property type="evidence" value="ECO:0007669"/>
    <property type="project" value="UniProtKB-SubCell"/>
</dbReference>
<evidence type="ECO:0008006" key="11">
    <source>
        <dbReference type="Google" id="ProtNLM"/>
    </source>
</evidence>
<dbReference type="PANTHER" id="PTHR30487:SF0">
    <property type="entry name" value="PREPILIN LEADER PEPTIDASE_N-METHYLTRANSFERASE-RELATED"/>
    <property type="match status" value="1"/>
</dbReference>
<evidence type="ECO:0000256" key="2">
    <source>
        <dbReference type="ARBA" id="ARBA00005801"/>
    </source>
</evidence>
<protein>
    <recommendedName>
        <fullName evidence="11">Prepilin peptidase</fullName>
    </recommendedName>
</protein>
<evidence type="ECO:0000256" key="1">
    <source>
        <dbReference type="ARBA" id="ARBA00004651"/>
    </source>
</evidence>
<dbReference type="GO" id="GO:0006465">
    <property type="term" value="P:signal peptide processing"/>
    <property type="evidence" value="ECO:0007669"/>
    <property type="project" value="TreeGrafter"/>
</dbReference>
<dbReference type="Gene3D" id="1.20.120.1220">
    <property type="match status" value="1"/>
</dbReference>
<accession>A0A0F9G5V8</accession>
<feature type="transmembrane region" description="Helical" evidence="7">
    <location>
        <begin position="250"/>
        <end position="270"/>
    </location>
</feature>
<evidence type="ECO:0000313" key="10">
    <source>
        <dbReference type="EMBL" id="KKL94159.1"/>
    </source>
</evidence>
<reference evidence="10" key="1">
    <citation type="journal article" date="2015" name="Nature">
        <title>Complex archaea that bridge the gap between prokaryotes and eukaryotes.</title>
        <authorList>
            <person name="Spang A."/>
            <person name="Saw J.H."/>
            <person name="Jorgensen S.L."/>
            <person name="Zaremba-Niedzwiedzka K."/>
            <person name="Martijn J."/>
            <person name="Lind A.E."/>
            <person name="van Eijk R."/>
            <person name="Schleper C."/>
            <person name="Guy L."/>
            <person name="Ettema T.J."/>
        </authorList>
    </citation>
    <scope>NUCLEOTIDE SEQUENCE</scope>
</reference>
<feature type="non-terminal residue" evidence="10">
    <location>
        <position position="1"/>
    </location>
</feature>
<evidence type="ECO:0000259" key="9">
    <source>
        <dbReference type="Pfam" id="PF06750"/>
    </source>
</evidence>
<sequence>LSMDKNLNILRRRITNRVIQNILQIVSSNIVSIRDRPANNNITRAAIYIRGVDHDQVRVPRSIYRRNLSPYIRFSSIRIIKMCIHPQPVRIRGSVRNPYFNVLAAVIGLLLGHTLDLLFDRLYTEEPLGGPVYRCQHCRQPLRPVHLLPVIGVLWSRGRCPDCDRRLPVHAFLLAPGAAALFAAAELIVDGFGPALLAGFFATVFLALTFTDLERRLIPNRVVYPSMLLAAALSWTWPDRSVLQAFEGGGAALVITSVMFLAGRGAFGFGDVKMSILMGLVVGLPSALVGIFIGTLAAGAFVLPLVILRVLGRRDYIAYGPFIAIGAVVALFWGDPIWDWYFQR</sequence>
<comment type="caution">
    <text evidence="10">The sequence shown here is derived from an EMBL/GenBank/DDBJ whole genome shotgun (WGS) entry which is preliminary data.</text>
</comment>
<proteinExistence type="inferred from homology"/>
<keyword evidence="6 7" id="KW-0472">Membrane</keyword>
<keyword evidence="3" id="KW-1003">Cell membrane</keyword>
<organism evidence="10">
    <name type="scientific">marine sediment metagenome</name>
    <dbReference type="NCBI Taxonomy" id="412755"/>
    <lineage>
        <taxon>unclassified sequences</taxon>
        <taxon>metagenomes</taxon>
        <taxon>ecological metagenomes</taxon>
    </lineage>
</organism>
<dbReference type="InterPro" id="IPR050882">
    <property type="entry name" value="Prepilin_peptidase/N-MTase"/>
</dbReference>
<name>A0A0F9G5V8_9ZZZZ</name>
<evidence type="ECO:0000256" key="7">
    <source>
        <dbReference type="SAM" id="Phobius"/>
    </source>
</evidence>
<feature type="domain" description="Prepilin type IV endopeptidase peptidase" evidence="8">
    <location>
        <begin position="200"/>
        <end position="302"/>
    </location>
</feature>